<proteinExistence type="predicted"/>
<dbReference type="AntiFam" id="ANF00013">
    <property type="entry name" value="tRNA translation"/>
</dbReference>
<evidence type="ECO:0000313" key="1">
    <source>
        <dbReference type="EMBL" id="SBV93689.1"/>
    </source>
</evidence>
<sequence>MRLDHLLSKETFNYEILVDNVLRSELFEDQEFTLFNLEGTRRRMAERARQRAAWGYSSAGRAPALQAGGHRFEPDYLHQTGP</sequence>
<protein>
    <submittedName>
        <fullName evidence="1">Uncharacterized protein</fullName>
    </submittedName>
</protein>
<reference evidence="1" key="1">
    <citation type="submission" date="2016-04" db="EMBL/GenBank/DDBJ databases">
        <authorList>
            <person name="Evans L.H."/>
            <person name="Alamgir A."/>
            <person name="Owens N."/>
            <person name="Weber N.D."/>
            <person name="Virtaneva K."/>
            <person name="Barbian K."/>
            <person name="Babar A."/>
            <person name="Rosenke K."/>
        </authorList>
    </citation>
    <scope>NUCLEOTIDE SEQUENCE</scope>
    <source>
        <strain evidence="1">86</strain>
    </source>
</reference>
<organism evidence="1">
    <name type="scientific">uncultured Eubacteriales bacterium</name>
    <dbReference type="NCBI Taxonomy" id="172733"/>
    <lineage>
        <taxon>Bacteria</taxon>
        <taxon>Bacillati</taxon>
        <taxon>Bacillota</taxon>
        <taxon>Clostridia</taxon>
        <taxon>Eubacteriales</taxon>
        <taxon>environmental samples</taxon>
    </lineage>
</organism>
<accession>A0A212J2L8</accession>
<gene>
    <name evidence="1" type="ORF">KL86CLO1_10413</name>
</gene>
<dbReference type="EMBL" id="FLUN01000001">
    <property type="protein sequence ID" value="SBV93689.1"/>
    <property type="molecule type" value="Genomic_DNA"/>
</dbReference>
<name>A0A212J2L8_9FIRM</name>
<dbReference type="AlphaFoldDB" id="A0A212J2L8"/>